<proteinExistence type="predicted"/>
<dbReference type="Proteomes" id="UP000262427">
    <property type="component" value="Chromosome CM"/>
</dbReference>
<dbReference type="AlphaFoldDB" id="A0A0S4VCN3"/>
<dbReference type="SUPFAM" id="SSF53474">
    <property type="entry name" value="alpha/beta-Hydrolases"/>
    <property type="match status" value="1"/>
</dbReference>
<dbReference type="InterPro" id="IPR010662">
    <property type="entry name" value="RBBP9/YdeN"/>
</dbReference>
<accession>A0A0S4VCN3</accession>
<dbReference type="EMBL" id="CP025741">
    <property type="protein sequence ID" value="AYA45980.1"/>
    <property type="molecule type" value="Genomic_DNA"/>
</dbReference>
<reference evidence="1" key="2">
    <citation type="submission" date="2018-01" db="EMBL/GenBank/DDBJ databases">
        <title>Ralstonia pseudosolanacearum P824 infects blueberry.</title>
        <authorList>
            <person name="Bocsanczy A.M."/>
            <person name="Norman D.J."/>
        </authorList>
    </citation>
    <scope>NUCLEOTIDE SEQUENCE</scope>
    <source>
        <strain evidence="1">P824</strain>
    </source>
</reference>
<evidence type="ECO:0000313" key="3">
    <source>
        <dbReference type="Proteomes" id="UP000262427"/>
    </source>
</evidence>
<dbReference type="EMBL" id="LN899824">
    <property type="protein sequence ID" value="CUV32110.1"/>
    <property type="molecule type" value="Genomic_DNA"/>
</dbReference>
<reference evidence="2" key="1">
    <citation type="submission" date="2015-10" db="EMBL/GenBank/DDBJ databases">
        <authorList>
            <person name="Gilbert D.G."/>
        </authorList>
    </citation>
    <scope>NUCLEOTIDE SEQUENCE</scope>
    <source>
        <strain evidence="2">Phyl III-seqv23</strain>
    </source>
</reference>
<dbReference type="Pfam" id="PF06821">
    <property type="entry name" value="Ser_hydrolase"/>
    <property type="match status" value="1"/>
</dbReference>
<organism evidence="2">
    <name type="scientific">Ralstonia solanacearum</name>
    <name type="common">Pseudomonas solanacearum</name>
    <dbReference type="NCBI Taxonomy" id="305"/>
    <lineage>
        <taxon>Bacteria</taxon>
        <taxon>Pseudomonadati</taxon>
        <taxon>Pseudomonadota</taxon>
        <taxon>Betaproteobacteria</taxon>
        <taxon>Burkholderiales</taxon>
        <taxon>Burkholderiaceae</taxon>
        <taxon>Ralstonia</taxon>
        <taxon>Ralstonia solanacearum species complex</taxon>
    </lineage>
</organism>
<evidence type="ECO:0000313" key="2">
    <source>
        <dbReference type="EMBL" id="CUV32110.1"/>
    </source>
</evidence>
<protein>
    <submittedName>
        <fullName evidence="2">Putative esterase of the alpha/beta hydrolase fold protein</fullName>
    </submittedName>
    <submittedName>
        <fullName evidence="1">Serine hydrolase family protein</fullName>
    </submittedName>
</protein>
<dbReference type="InterPro" id="IPR029058">
    <property type="entry name" value="AB_hydrolase_fold"/>
</dbReference>
<name>A0A0S4VCN3_RALSL</name>
<reference evidence="3" key="3">
    <citation type="submission" date="2018-01" db="EMBL/GenBank/DDBJ databases">
        <title>Raltonia solanacearum P824 infects blueberry.</title>
        <authorList>
            <person name="Bocsanczy A.M."/>
            <person name="Norman D.J."/>
        </authorList>
    </citation>
    <scope>NUCLEOTIDE SEQUENCE [LARGE SCALE GENOMIC DNA]</scope>
    <source>
        <strain evidence="3">P824</strain>
    </source>
</reference>
<dbReference type="Gene3D" id="3.40.50.1820">
    <property type="entry name" value="alpha/beta hydrolase"/>
    <property type="match status" value="1"/>
</dbReference>
<dbReference type="GO" id="GO:0016787">
    <property type="term" value="F:hydrolase activity"/>
    <property type="evidence" value="ECO:0007669"/>
    <property type="project" value="UniProtKB-KW"/>
</dbReference>
<sequence>MSQRVLIVPGYGNSGATHWQSIWEAAKPGHWRRMKIEDWDHAVCDEWVAAIDREVTALGADTIIVAHSLGCLAVVHWAMRHAVTIRGALLVAVPDPSASAFPSAFCDGFSPVPSARLPFRSIVVASNDDPYGAISYAKSCARTWGSEFLDVGARGHLNAASRLDDWAEGYKLLQHFDVNTLT</sequence>
<gene>
    <name evidence="1" type="ORF">RSP824_05495</name>
    <name evidence="2" type="ORF">RUN1985_v1_1630003</name>
</gene>
<evidence type="ECO:0000313" key="1">
    <source>
        <dbReference type="EMBL" id="AYA45980.1"/>
    </source>
</evidence>
<keyword evidence="2" id="KW-0378">Hydrolase</keyword>